<dbReference type="AlphaFoldDB" id="A0A3D9BXD3"/>
<dbReference type="RefSeq" id="WP_115978576.1">
    <property type="nucleotide sequence ID" value="NZ_QOHR01000003.1"/>
</dbReference>
<dbReference type="OrthoDB" id="9881095at2"/>
<proteinExistence type="predicted"/>
<name>A0A3D9BXD3_9RHOB</name>
<accession>A0A3D9BXD3</accession>
<reference evidence="2 3" key="1">
    <citation type="journal article" date="2017" name="Int. J. Syst. Evol. Microbiol.">
        <title>Rhodosalinus sediminis gen. nov., sp. nov., isolated from marine saltern.</title>
        <authorList>
            <person name="Guo L.Y."/>
            <person name="Ling S.K."/>
            <person name="Li C.M."/>
            <person name="Chen G.J."/>
            <person name="Du Z.J."/>
        </authorList>
    </citation>
    <scope>NUCLEOTIDE SEQUENCE [LARGE SCALE GENOMIC DNA]</scope>
    <source>
        <strain evidence="2 3">WDN1C137</strain>
    </source>
</reference>
<comment type="caution">
    <text evidence="2">The sequence shown here is derived from an EMBL/GenBank/DDBJ whole genome shotgun (WGS) entry which is preliminary data.</text>
</comment>
<dbReference type="Proteomes" id="UP000257131">
    <property type="component" value="Unassembled WGS sequence"/>
</dbReference>
<evidence type="ECO:0000256" key="1">
    <source>
        <dbReference type="SAM" id="SignalP"/>
    </source>
</evidence>
<gene>
    <name evidence="2" type="ORF">DRV84_03950</name>
</gene>
<keyword evidence="1" id="KW-0732">Signal</keyword>
<evidence type="ECO:0000313" key="2">
    <source>
        <dbReference type="EMBL" id="REC58193.1"/>
    </source>
</evidence>
<feature type="chain" id="PRO_5017688911" description="PEP-CTERM sorting domain-containing protein" evidence="1">
    <location>
        <begin position="25"/>
        <end position="215"/>
    </location>
</feature>
<evidence type="ECO:0000313" key="3">
    <source>
        <dbReference type="Proteomes" id="UP000257131"/>
    </source>
</evidence>
<protein>
    <recommendedName>
        <fullName evidence="4">PEP-CTERM sorting domain-containing protein</fullName>
    </recommendedName>
</protein>
<sequence>MEDTMKALLSTAGALALIATSAAANPPTGTPAAFNNTQGPNGSAKTVTLFAEVFDYVAVWGEEDSAVLNVADVTTDSNTSGNNNDTNDARTDKALFTVTSNVTHDITLEWETWGDVNLSNPTNDFDQANYYNSAAECSIGGTIKLDPNPAPEFYNDAISGGGTGTMTHEDAAPTWAHEYGIGTEASPVHTNCPGDIAAPGTYSLDVDITVSKAGA</sequence>
<feature type="signal peptide" evidence="1">
    <location>
        <begin position="1"/>
        <end position="24"/>
    </location>
</feature>
<dbReference type="EMBL" id="QOHR01000003">
    <property type="protein sequence ID" value="REC58193.1"/>
    <property type="molecule type" value="Genomic_DNA"/>
</dbReference>
<organism evidence="2 3">
    <name type="scientific">Rhodosalinus sediminis</name>
    <dbReference type="NCBI Taxonomy" id="1940533"/>
    <lineage>
        <taxon>Bacteria</taxon>
        <taxon>Pseudomonadati</taxon>
        <taxon>Pseudomonadota</taxon>
        <taxon>Alphaproteobacteria</taxon>
        <taxon>Rhodobacterales</taxon>
        <taxon>Paracoccaceae</taxon>
        <taxon>Rhodosalinus</taxon>
    </lineage>
</organism>
<evidence type="ECO:0008006" key="4">
    <source>
        <dbReference type="Google" id="ProtNLM"/>
    </source>
</evidence>
<keyword evidence="3" id="KW-1185">Reference proteome</keyword>